<evidence type="ECO:0000313" key="8">
    <source>
        <dbReference type="EMBL" id="ASI13373.1"/>
    </source>
</evidence>
<name>A0A218NLN5_9ARCH</name>
<evidence type="ECO:0000256" key="1">
    <source>
        <dbReference type="ARBA" id="ARBA00022448"/>
    </source>
</evidence>
<dbReference type="NCBIfam" id="TIGR01068">
    <property type="entry name" value="thioredoxin"/>
    <property type="match status" value="1"/>
</dbReference>
<feature type="site" description="Contributes to redox potential value" evidence="5">
    <location>
        <position position="38"/>
    </location>
</feature>
<feature type="disulfide bond" description="Redox-active" evidence="6">
    <location>
        <begin position="36"/>
        <end position="39"/>
    </location>
</feature>
<proteinExistence type="predicted"/>
<dbReference type="AlphaFoldDB" id="A0A218NLN5"/>
<dbReference type="OrthoDB" id="35385at2157"/>
<dbReference type="KEGG" id="marh:Mia14_0028"/>
<dbReference type="GO" id="GO:0015035">
    <property type="term" value="F:protein-disulfide reductase activity"/>
    <property type="evidence" value="ECO:0007669"/>
    <property type="project" value="InterPro"/>
</dbReference>
<keyword evidence="3 6" id="KW-1015">Disulfide bond</keyword>
<feature type="site" description="Deprotonates C-terminal active site Cys" evidence="5">
    <location>
        <position position="30"/>
    </location>
</feature>
<dbReference type="GO" id="GO:0005737">
    <property type="term" value="C:cytoplasm"/>
    <property type="evidence" value="ECO:0007669"/>
    <property type="project" value="TreeGrafter"/>
</dbReference>
<dbReference type="InterPro" id="IPR005746">
    <property type="entry name" value="Thioredoxin"/>
</dbReference>
<keyword evidence="4 6" id="KW-0676">Redox-active center</keyword>
<accession>A0A218NLN5</accession>
<dbReference type="InterPro" id="IPR017937">
    <property type="entry name" value="Thioredoxin_CS"/>
</dbReference>
<protein>
    <submittedName>
        <fullName evidence="8">Thioredoxin</fullName>
    </submittedName>
</protein>
<dbReference type="PANTHER" id="PTHR45663:SF11">
    <property type="entry name" value="GEO12009P1"/>
    <property type="match status" value="1"/>
</dbReference>
<dbReference type="CDD" id="cd02947">
    <property type="entry name" value="TRX_family"/>
    <property type="match status" value="1"/>
</dbReference>
<organism evidence="8 9">
    <name type="scientific">Candidatus Mancarchaeum acidiphilum</name>
    <dbReference type="NCBI Taxonomy" id="1920749"/>
    <lineage>
        <taxon>Archaea</taxon>
        <taxon>Candidatus Micrarchaeota</taxon>
        <taxon>Candidatus Mancarchaeum</taxon>
    </lineage>
</organism>
<reference evidence="8 9" key="1">
    <citation type="journal article" date="2017" name="Nat. Commun.">
        <title>'ARMAN' archaea depend on association with euryarchaeal host in culture and in situ.</title>
        <authorList>
            <person name="Golyshina O."/>
            <person name="Toshchakov S."/>
            <person name="Makarova K."/>
            <person name="Gavrilov S."/>
            <person name="Korzhenkov A."/>
            <person name="La Cono V."/>
            <person name="Arcadi E."/>
            <person name="Nechitaylo T."/>
            <person name="Ferrer M."/>
            <person name="Kublanov I."/>
            <person name="Wolf Y."/>
            <person name="Yakimov M."/>
            <person name="Golyshin P."/>
            <person name="Slesarev A."/>
            <person name="Kozyavkin S."/>
        </authorList>
    </citation>
    <scope>NUCLEOTIDE SEQUENCE [LARGE SCALE GENOMIC DNA]</scope>
    <source>
        <strain evidence="8 9">Mia14</strain>
    </source>
</reference>
<feature type="domain" description="Thioredoxin" evidence="7">
    <location>
        <begin position="1"/>
        <end position="111"/>
    </location>
</feature>
<evidence type="ECO:0000256" key="2">
    <source>
        <dbReference type="ARBA" id="ARBA00022982"/>
    </source>
</evidence>
<dbReference type="PIRSF" id="PIRSF000077">
    <property type="entry name" value="Thioredoxin"/>
    <property type="match status" value="1"/>
</dbReference>
<dbReference type="PROSITE" id="PS00194">
    <property type="entry name" value="THIOREDOXIN_1"/>
    <property type="match status" value="1"/>
</dbReference>
<feature type="active site" description="Nucleophile" evidence="5">
    <location>
        <position position="36"/>
    </location>
</feature>
<dbReference type="Pfam" id="PF00085">
    <property type="entry name" value="Thioredoxin"/>
    <property type="match status" value="1"/>
</dbReference>
<dbReference type="EMBL" id="CP019964">
    <property type="protein sequence ID" value="ASI13373.1"/>
    <property type="molecule type" value="Genomic_DNA"/>
</dbReference>
<keyword evidence="9" id="KW-1185">Reference proteome</keyword>
<gene>
    <name evidence="8" type="ORF">Mia14_0028</name>
</gene>
<dbReference type="GeneID" id="33313589"/>
<dbReference type="InterPro" id="IPR036249">
    <property type="entry name" value="Thioredoxin-like_sf"/>
</dbReference>
<evidence type="ECO:0000313" key="9">
    <source>
        <dbReference type="Proteomes" id="UP000197679"/>
    </source>
</evidence>
<evidence type="ECO:0000256" key="5">
    <source>
        <dbReference type="PIRSR" id="PIRSR000077-1"/>
    </source>
</evidence>
<keyword evidence="1" id="KW-0813">Transport</keyword>
<keyword evidence="2" id="KW-0249">Electron transport</keyword>
<dbReference type="SUPFAM" id="SSF52833">
    <property type="entry name" value="Thioredoxin-like"/>
    <property type="match status" value="1"/>
</dbReference>
<feature type="site" description="Contributes to redox potential value" evidence="5">
    <location>
        <position position="37"/>
    </location>
</feature>
<dbReference type="Proteomes" id="UP000197679">
    <property type="component" value="Chromosome"/>
</dbReference>
<dbReference type="PROSITE" id="PS51352">
    <property type="entry name" value="THIOREDOXIN_2"/>
    <property type="match status" value="1"/>
</dbReference>
<dbReference type="InterPro" id="IPR013766">
    <property type="entry name" value="Thioredoxin_domain"/>
</dbReference>
<sequence>MSAEENKVEAVNSGDFEEKVLKSKVPVVVDVWAEWCGPCRMFSPIIEEVAPEYNGKVKFVKLNADDNEDIAAQYNIMSIPTSLLVVNGEVKAENVGAVPKAVLKKWIDENI</sequence>
<evidence type="ECO:0000256" key="3">
    <source>
        <dbReference type="ARBA" id="ARBA00023157"/>
    </source>
</evidence>
<evidence type="ECO:0000259" key="7">
    <source>
        <dbReference type="PROSITE" id="PS51352"/>
    </source>
</evidence>
<feature type="active site" description="Nucleophile" evidence="5">
    <location>
        <position position="39"/>
    </location>
</feature>
<evidence type="ECO:0000256" key="6">
    <source>
        <dbReference type="PIRSR" id="PIRSR000077-4"/>
    </source>
</evidence>
<dbReference type="FunFam" id="3.40.30.10:FF:000001">
    <property type="entry name" value="Thioredoxin"/>
    <property type="match status" value="1"/>
</dbReference>
<dbReference type="PANTHER" id="PTHR45663">
    <property type="entry name" value="GEO12009P1"/>
    <property type="match status" value="1"/>
</dbReference>
<evidence type="ECO:0000256" key="4">
    <source>
        <dbReference type="ARBA" id="ARBA00023284"/>
    </source>
</evidence>
<dbReference type="Gene3D" id="3.40.30.10">
    <property type="entry name" value="Glutaredoxin"/>
    <property type="match status" value="1"/>
</dbReference>
<dbReference type="RefSeq" id="WP_088819543.1">
    <property type="nucleotide sequence ID" value="NZ_CP019964.1"/>
</dbReference>